<comment type="caution">
    <text evidence="2">The sequence shown here is derived from an EMBL/GenBank/DDBJ whole genome shotgun (WGS) entry which is preliminary data.</text>
</comment>
<evidence type="ECO:0000259" key="1">
    <source>
        <dbReference type="PROSITE" id="PS51977"/>
    </source>
</evidence>
<dbReference type="Pfam" id="PF13569">
    <property type="entry name" value="DUF4132"/>
    <property type="match status" value="1"/>
</dbReference>
<dbReference type="Pfam" id="PF05406">
    <property type="entry name" value="WGR"/>
    <property type="match status" value="1"/>
</dbReference>
<dbReference type="CDD" id="cd07996">
    <property type="entry name" value="WGR_MMR_like"/>
    <property type="match status" value="1"/>
</dbReference>
<dbReference type="InterPro" id="IPR036930">
    <property type="entry name" value="WGR_dom_sf"/>
</dbReference>
<dbReference type="SUPFAM" id="SSF142921">
    <property type="entry name" value="WGR domain-like"/>
    <property type="match status" value="1"/>
</dbReference>
<protein>
    <recommendedName>
        <fullName evidence="1">WGR domain-containing protein</fullName>
    </recommendedName>
</protein>
<evidence type="ECO:0000313" key="2">
    <source>
        <dbReference type="EMBL" id="GAA3378238.1"/>
    </source>
</evidence>
<dbReference type="InterPro" id="IPR049809">
    <property type="entry name" value="YehF/YfeS-like_WGR"/>
</dbReference>
<keyword evidence="3" id="KW-1185">Reference proteome</keyword>
<reference evidence="3" key="1">
    <citation type="journal article" date="2019" name="Int. J. Syst. Evol. Microbiol.">
        <title>The Global Catalogue of Microorganisms (GCM) 10K type strain sequencing project: providing services to taxonomists for standard genome sequencing and annotation.</title>
        <authorList>
            <consortium name="The Broad Institute Genomics Platform"/>
            <consortium name="The Broad Institute Genome Sequencing Center for Infectious Disease"/>
            <person name="Wu L."/>
            <person name="Ma J."/>
        </authorList>
    </citation>
    <scope>NUCLEOTIDE SEQUENCE [LARGE SCALE GENOMIC DNA]</scope>
    <source>
        <strain evidence="3">JCM 9651</strain>
    </source>
</reference>
<organism evidence="2 3">
    <name type="scientific">Streptomyces sannanensis</name>
    <dbReference type="NCBI Taxonomy" id="285536"/>
    <lineage>
        <taxon>Bacteria</taxon>
        <taxon>Bacillati</taxon>
        <taxon>Actinomycetota</taxon>
        <taxon>Actinomycetes</taxon>
        <taxon>Kitasatosporales</taxon>
        <taxon>Streptomycetaceae</taxon>
        <taxon>Streptomyces</taxon>
    </lineage>
</organism>
<name>A0ABP6SJ52_9ACTN</name>
<dbReference type="EMBL" id="BAAAYL010000001">
    <property type="protein sequence ID" value="GAA3378238.1"/>
    <property type="molecule type" value="Genomic_DNA"/>
</dbReference>
<sequence length="1188" mass="129755">MRRWEYDDGASSKFWEAEAEGATVTVRYGRIGADGRTQVKECASADAAREYLAKVIAEKERKGYEEAGAAEVPAATAGASVEAGVRAVDEDTFTLPTAWRRHLHPRRGGIRRTVKKPAKDAVEQAAFFIEKDMNWIETALAGPLGEPRLVEAAQAYLDGGADPLGAAVVTAIRGTYETDYSVFVDAWVATHGLPFAARATVELFEVDVHWDQHGMKRTNASVRYLGEGARQYVTMRRRPAADRVRALLAAADEETYRAAVAGLAGTRDGSRRRIVASYLVPSETDWVAECIAEPGPSGTDDHTIRSMLFCSLNSPEQVDQLGGRAGLGPALATIATITEGVGPAVAPLLAEALNRSYVGGDALKLVAGALVELPTDEAFGILLSRLDDKYVRPALLKAMHRYPVRALRMVVAATHQGPAARQLLAAHIGGNLELAKAVLPTLGPEAAEVVKACLDQFDRAEDAPVDALPELLVNPPWTRKRVVAKPKVVTGLSAEGEPRIAWAQGERDEWANTTSWYARWRADQKDKWDDATLRREIQHSTVRSAGLFTGLPEELVRPLLDEWDPSDLWDGEDALRPVAAKFELAALPLLLRAAPRQPHPLGRLLLPYVSVEVARLMADWAVRLKSAGATARTWFARHGAEAAALLVPDAVGKASAARRAAEQALRQIAAAHGDDTVRAAAAAYGPEATEAVDELLSADPLENALPARMPVISEWAEPTLLPQIQVRTGGALPIESTRHAVTMLALSKPGETYPGVAVLTEHCDPDSLAEFAWCLFEQWRMSGMPAKESWALNALGLLGDDETVRRLTPVLRAWPGEGAHHRAVEGLDVLASIGTDVALLHLHGVAQRVKFKALKVRAQEKIAEVAAGLGLSGEQLADRLVPDFGLNTDGSTVIDYGTRRFIVGFDEQLRPYVLDEDGKRRKDLPQPGARDDAKLAPAERKRFMALKKDVRTIASDQVRRLEAAMVAGRSWTAEEFRDLFVRHPLLWHLVRRLVWLSETEEGTTTAFRVAEDRTFADVEDDTFDLPEGTTVRLPHPLHLGDELPAWSELFADYEILQPFAQMGRPVHCLSDEEAAGSRLTRFEGITVPTGRLLGLERRGWQRGEPQDAGVECWISKQLGPDRYAVINPHDGIAVGAVDIFPEQKLDAVWLHDSPGDWSPPRESTLRFAELDPVTASELLADLTELTAK</sequence>
<accession>A0ABP6SJ52</accession>
<dbReference type="SMART" id="SM00773">
    <property type="entry name" value="WGR"/>
    <property type="match status" value="1"/>
</dbReference>
<feature type="domain" description="WGR" evidence="1">
    <location>
        <begin position="1"/>
        <end position="77"/>
    </location>
</feature>
<proteinExistence type="predicted"/>
<dbReference type="InterPro" id="IPR025406">
    <property type="entry name" value="DUF4132"/>
</dbReference>
<dbReference type="RefSeq" id="WP_345042842.1">
    <property type="nucleotide sequence ID" value="NZ_BAAAYL010000001.1"/>
</dbReference>
<dbReference type="InterPro" id="IPR008893">
    <property type="entry name" value="WGR_domain"/>
</dbReference>
<evidence type="ECO:0000313" key="3">
    <source>
        <dbReference type="Proteomes" id="UP001499990"/>
    </source>
</evidence>
<dbReference type="Proteomes" id="UP001499990">
    <property type="component" value="Unassembled WGS sequence"/>
</dbReference>
<gene>
    <name evidence="2" type="ORF">GCM10020367_56940</name>
</gene>
<dbReference type="PROSITE" id="PS51977">
    <property type="entry name" value="WGR"/>
    <property type="match status" value="1"/>
</dbReference>
<dbReference type="Gene3D" id="2.20.140.10">
    <property type="entry name" value="WGR domain"/>
    <property type="match status" value="1"/>
</dbReference>